<feature type="compositionally biased region" description="Polar residues" evidence="1">
    <location>
        <begin position="50"/>
        <end position="61"/>
    </location>
</feature>
<name>A0A6J6GCZ3_9ZZZZ</name>
<dbReference type="EMBL" id="CAEZUF010000122">
    <property type="protein sequence ID" value="CAB4599152.1"/>
    <property type="molecule type" value="Genomic_DNA"/>
</dbReference>
<proteinExistence type="predicted"/>
<feature type="region of interest" description="Disordered" evidence="1">
    <location>
        <begin position="106"/>
        <end position="129"/>
    </location>
</feature>
<feature type="region of interest" description="Disordered" evidence="1">
    <location>
        <begin position="29"/>
        <end position="61"/>
    </location>
</feature>
<gene>
    <name evidence="2" type="ORF">UFOPK1791_01011</name>
</gene>
<protein>
    <submittedName>
        <fullName evidence="2">Unannotated protein</fullName>
    </submittedName>
</protein>
<organism evidence="2">
    <name type="scientific">freshwater metagenome</name>
    <dbReference type="NCBI Taxonomy" id="449393"/>
    <lineage>
        <taxon>unclassified sequences</taxon>
        <taxon>metagenomes</taxon>
        <taxon>ecological metagenomes</taxon>
    </lineage>
</organism>
<sequence length="129" mass="13540">MFSIGIISKPETNLASAALAIGTITRSISEPNNDINAGRTPRASLIRPSRASSPKKTDPTTLSIGITSCAAKIATAIGKSKFEPLLGSHAGESETVTFLFGHSSRELTKAERTRSRDSINAKSGNPSNE</sequence>
<accession>A0A6J6GCZ3</accession>
<feature type="compositionally biased region" description="Basic and acidic residues" evidence="1">
    <location>
        <begin position="106"/>
        <end position="119"/>
    </location>
</feature>
<reference evidence="2" key="1">
    <citation type="submission" date="2020-05" db="EMBL/GenBank/DDBJ databases">
        <authorList>
            <person name="Chiriac C."/>
            <person name="Salcher M."/>
            <person name="Ghai R."/>
            <person name="Kavagutti S V."/>
        </authorList>
    </citation>
    <scope>NUCLEOTIDE SEQUENCE</scope>
</reference>
<evidence type="ECO:0000256" key="1">
    <source>
        <dbReference type="SAM" id="MobiDB-lite"/>
    </source>
</evidence>
<feature type="compositionally biased region" description="Polar residues" evidence="1">
    <location>
        <begin position="120"/>
        <end position="129"/>
    </location>
</feature>
<dbReference type="AlphaFoldDB" id="A0A6J6GCZ3"/>
<evidence type="ECO:0000313" key="2">
    <source>
        <dbReference type="EMBL" id="CAB4599152.1"/>
    </source>
</evidence>